<sequence>MWNIIQVNASTPSQTSILFGGLPGKETVGPTNALGLEGAVYVLAFHGLGYIRLTDVGSTGNGPGSWKVAAAARPAHGYRTQARVLTTHSRAAGSRGPSAQSAAAHHTTHGASRGRVRTARRAHAASRSAGGGVTICVVGEQPAASGRQPAQREAASRTRAVGGGCQAPDACGGKRATSGKRRPANGKFSLTDPELKPGTWPLLEHFTARLPKQCTPKYRQITSINESRFENMPNDRDMHSQRAGRRGRHWSELYGLNDRTVAPESVDVTMGIPNRALTVAVMLVGGWKGGWEGEEREGRGRRALAQRVVSPCHGDTLVPSHCRQCRSQTLVFGSVVYWLLINHVASRGVQRKTKNTKKTLIVGEPHSVGTHLRLGGKHRYRGGVFQSHCEVLTVRAHINLIEVKIMAFRRPGPYGTRPVGVF</sequence>
<dbReference type="Proteomes" id="UP001219525">
    <property type="component" value="Unassembled WGS sequence"/>
</dbReference>
<evidence type="ECO:0000313" key="3">
    <source>
        <dbReference type="Proteomes" id="UP001219525"/>
    </source>
</evidence>
<feature type="region of interest" description="Disordered" evidence="1">
    <location>
        <begin position="143"/>
        <end position="193"/>
    </location>
</feature>
<gene>
    <name evidence="2" type="ORF">GGX14DRAFT_679190</name>
</gene>
<dbReference type="AlphaFoldDB" id="A0AAD6UX06"/>
<dbReference type="EMBL" id="JARJCW010000099">
    <property type="protein sequence ID" value="KAJ7194342.1"/>
    <property type="molecule type" value="Genomic_DNA"/>
</dbReference>
<name>A0AAD6UX06_9AGAR</name>
<reference evidence="2" key="1">
    <citation type="submission" date="2023-03" db="EMBL/GenBank/DDBJ databases">
        <title>Massive genome expansion in bonnet fungi (Mycena s.s.) driven by repeated elements and novel gene families across ecological guilds.</title>
        <authorList>
            <consortium name="Lawrence Berkeley National Laboratory"/>
            <person name="Harder C.B."/>
            <person name="Miyauchi S."/>
            <person name="Viragh M."/>
            <person name="Kuo A."/>
            <person name="Thoen E."/>
            <person name="Andreopoulos B."/>
            <person name="Lu D."/>
            <person name="Skrede I."/>
            <person name="Drula E."/>
            <person name="Henrissat B."/>
            <person name="Morin E."/>
            <person name="Kohler A."/>
            <person name="Barry K."/>
            <person name="LaButti K."/>
            <person name="Morin E."/>
            <person name="Salamov A."/>
            <person name="Lipzen A."/>
            <person name="Mereny Z."/>
            <person name="Hegedus B."/>
            <person name="Baldrian P."/>
            <person name="Stursova M."/>
            <person name="Weitz H."/>
            <person name="Taylor A."/>
            <person name="Grigoriev I.V."/>
            <person name="Nagy L.G."/>
            <person name="Martin F."/>
            <person name="Kauserud H."/>
        </authorList>
    </citation>
    <scope>NUCLEOTIDE SEQUENCE</scope>
    <source>
        <strain evidence="2">9144</strain>
    </source>
</reference>
<proteinExistence type="predicted"/>
<feature type="compositionally biased region" description="Basic residues" evidence="1">
    <location>
        <begin position="106"/>
        <end position="124"/>
    </location>
</feature>
<feature type="region of interest" description="Disordered" evidence="1">
    <location>
        <begin position="88"/>
        <end position="127"/>
    </location>
</feature>
<accession>A0AAD6UX06</accession>
<organism evidence="2 3">
    <name type="scientific">Mycena pura</name>
    <dbReference type="NCBI Taxonomy" id="153505"/>
    <lineage>
        <taxon>Eukaryota</taxon>
        <taxon>Fungi</taxon>
        <taxon>Dikarya</taxon>
        <taxon>Basidiomycota</taxon>
        <taxon>Agaricomycotina</taxon>
        <taxon>Agaricomycetes</taxon>
        <taxon>Agaricomycetidae</taxon>
        <taxon>Agaricales</taxon>
        <taxon>Marasmiineae</taxon>
        <taxon>Mycenaceae</taxon>
        <taxon>Mycena</taxon>
    </lineage>
</organism>
<comment type="caution">
    <text evidence="2">The sequence shown here is derived from an EMBL/GenBank/DDBJ whole genome shotgun (WGS) entry which is preliminary data.</text>
</comment>
<evidence type="ECO:0000256" key="1">
    <source>
        <dbReference type="SAM" id="MobiDB-lite"/>
    </source>
</evidence>
<evidence type="ECO:0000313" key="2">
    <source>
        <dbReference type="EMBL" id="KAJ7194342.1"/>
    </source>
</evidence>
<keyword evidence="3" id="KW-1185">Reference proteome</keyword>
<protein>
    <submittedName>
        <fullName evidence="2">Uncharacterized protein</fullName>
    </submittedName>
</protein>